<evidence type="ECO:0000313" key="1">
    <source>
        <dbReference type="EMBL" id="RXI76567.1"/>
    </source>
</evidence>
<evidence type="ECO:0000313" key="2">
    <source>
        <dbReference type="Proteomes" id="UP000290602"/>
    </source>
</evidence>
<dbReference type="AlphaFoldDB" id="A0A4V1LF56"/>
<accession>A0A4V1LF56</accession>
<name>A0A4V1LF56_9LACO</name>
<keyword evidence="2" id="KW-1185">Reference proteome</keyword>
<sequence>MGHTRTEVHAPVQGIIAIDPDEESFIVGIPKFFVIVYSIFGIVGFIYFDNYEKRRDMDILLFG</sequence>
<comment type="caution">
    <text evidence="1">The sequence shown here is derived from an EMBL/GenBank/DDBJ whole genome shotgun (WGS) entry which is preliminary data.</text>
</comment>
<dbReference type="EMBL" id="QXIL01000029">
    <property type="protein sequence ID" value="RXI76567.1"/>
    <property type="molecule type" value="Genomic_DNA"/>
</dbReference>
<gene>
    <name evidence="1" type="ORF">DXH47_10470</name>
</gene>
<dbReference type="Proteomes" id="UP000290602">
    <property type="component" value="Unassembled WGS sequence"/>
</dbReference>
<organism evidence="1 2">
    <name type="scientific">Levilactobacillus suantsaii</name>
    <dbReference type="NCBI Taxonomy" id="2292255"/>
    <lineage>
        <taxon>Bacteria</taxon>
        <taxon>Bacillati</taxon>
        <taxon>Bacillota</taxon>
        <taxon>Bacilli</taxon>
        <taxon>Lactobacillales</taxon>
        <taxon>Lactobacillaceae</taxon>
        <taxon>Levilactobacillus</taxon>
    </lineage>
</organism>
<proteinExistence type="predicted"/>
<reference evidence="1 2" key="1">
    <citation type="submission" date="2018-08" db="EMBL/GenBank/DDBJ databases">
        <title>Lactobacillus suantsai sp. nov., isolated from traditional fermented suan-tsai in Taiwan.</title>
        <authorList>
            <person name="Huang C.-H."/>
        </authorList>
    </citation>
    <scope>NUCLEOTIDE SEQUENCE [LARGE SCALE GENOMIC DNA]</scope>
    <source>
        <strain evidence="1 2">BCRC 12945</strain>
    </source>
</reference>
<protein>
    <submittedName>
        <fullName evidence="1">Uncharacterized protein</fullName>
    </submittedName>
</protein>
<dbReference type="RefSeq" id="WP_129033255.1">
    <property type="nucleotide sequence ID" value="NZ_CP059603.1"/>
</dbReference>